<dbReference type="Proteomes" id="UP000305921">
    <property type="component" value="Unassembled WGS sequence"/>
</dbReference>
<evidence type="ECO:0000313" key="4">
    <source>
        <dbReference type="EMBL" id="TLQ47804.1"/>
    </source>
</evidence>
<gene>
    <name evidence="4" type="ORF">FEF34_37135</name>
</gene>
<evidence type="ECO:0000256" key="2">
    <source>
        <dbReference type="SAM" id="MobiDB-lite"/>
    </source>
</evidence>
<evidence type="ECO:0000313" key="5">
    <source>
        <dbReference type="Proteomes" id="UP000305921"/>
    </source>
</evidence>
<dbReference type="PANTHER" id="PTHR48081">
    <property type="entry name" value="AB HYDROLASE SUPERFAMILY PROTEIN C4A8.06C"/>
    <property type="match status" value="1"/>
</dbReference>
<proteinExistence type="predicted"/>
<dbReference type="Pfam" id="PF07859">
    <property type="entry name" value="Abhydrolase_3"/>
    <property type="match status" value="1"/>
</dbReference>
<reference evidence="4 5" key="1">
    <citation type="submission" date="2019-05" db="EMBL/GenBank/DDBJ databases">
        <title>Streptomyces marianii sp. nov., a novel marine actinomycete from southern coast of India.</title>
        <authorList>
            <person name="Iniyan A.M."/>
            <person name="Wink J."/>
            <person name="Ramprasad E."/>
            <person name="Ramana C.V."/>
            <person name="Bunk B."/>
            <person name="Sproer C."/>
            <person name="Joseph F.-J.R.S."/>
            <person name="Vincent S.G.P."/>
        </authorList>
    </citation>
    <scope>NUCLEOTIDE SEQUENCE [LARGE SCALE GENOMIC DNA]</scope>
    <source>
        <strain evidence="4 5">ICN19</strain>
    </source>
</reference>
<sequence>MRFALDALLADVPAEQVDEARDFYKSRPAGRGPSTPGELKEARAKRSAPPAADPPAVEETIEAAGARVPVRIFTPLDGPPQGVYLDIHGGGFYMDSAARGDRRNRDLADALHLAVVSVDYRLAPEHPWPAAPDDCEAAALWLVEEADTRFGTSRLAIGGSSAGATLALATLLRLRDKGAVGRFTSAALQFGTYDLSARTPAGRRIAEEYFIQAYIGHVEDRTVPDISPAYGVLGGLPPTLLIVGSADVLLEDNLALAGRLSAAGNDVELRIYPESPHGFTGHPTAMARTALSGVESWLRDRITQCRN</sequence>
<comment type="caution">
    <text evidence="4">The sequence shown here is derived from an EMBL/GenBank/DDBJ whole genome shotgun (WGS) entry which is preliminary data.</text>
</comment>
<dbReference type="PANTHER" id="PTHR48081:SF8">
    <property type="entry name" value="ALPHA_BETA HYDROLASE FOLD-3 DOMAIN-CONTAINING PROTEIN-RELATED"/>
    <property type="match status" value="1"/>
</dbReference>
<keyword evidence="5" id="KW-1185">Reference proteome</keyword>
<protein>
    <submittedName>
        <fullName evidence="4">Alpha/beta hydrolase</fullName>
    </submittedName>
</protein>
<dbReference type="InterPro" id="IPR029058">
    <property type="entry name" value="AB_hydrolase_fold"/>
</dbReference>
<accession>A0A5R9EJA6</accession>
<feature type="domain" description="Alpha/beta hydrolase fold-3" evidence="3">
    <location>
        <begin position="85"/>
        <end position="280"/>
    </location>
</feature>
<evidence type="ECO:0000256" key="1">
    <source>
        <dbReference type="ARBA" id="ARBA00022801"/>
    </source>
</evidence>
<dbReference type="OrthoDB" id="128186at2"/>
<dbReference type="Gene3D" id="3.40.50.1820">
    <property type="entry name" value="alpha/beta hydrolase"/>
    <property type="match status" value="1"/>
</dbReference>
<dbReference type="SUPFAM" id="SSF53474">
    <property type="entry name" value="alpha/beta-Hydrolases"/>
    <property type="match status" value="1"/>
</dbReference>
<keyword evidence="1 4" id="KW-0378">Hydrolase</keyword>
<dbReference type="GO" id="GO:0016787">
    <property type="term" value="F:hydrolase activity"/>
    <property type="evidence" value="ECO:0007669"/>
    <property type="project" value="UniProtKB-KW"/>
</dbReference>
<dbReference type="EMBL" id="VAWE01000001">
    <property type="protein sequence ID" value="TLQ47804.1"/>
    <property type="molecule type" value="Genomic_DNA"/>
</dbReference>
<dbReference type="AlphaFoldDB" id="A0A5R9EJA6"/>
<evidence type="ECO:0000259" key="3">
    <source>
        <dbReference type="Pfam" id="PF07859"/>
    </source>
</evidence>
<dbReference type="RefSeq" id="WP_138057083.1">
    <property type="nucleotide sequence ID" value="NZ_VAWE01000001.1"/>
</dbReference>
<name>A0A5R9EJA6_9ACTN</name>
<organism evidence="4 5">
    <name type="scientific">Streptomyces marianii</name>
    <dbReference type="NCBI Taxonomy" id="1817406"/>
    <lineage>
        <taxon>Bacteria</taxon>
        <taxon>Bacillati</taxon>
        <taxon>Actinomycetota</taxon>
        <taxon>Actinomycetes</taxon>
        <taxon>Kitasatosporales</taxon>
        <taxon>Streptomycetaceae</taxon>
        <taxon>Streptomyces</taxon>
    </lineage>
</organism>
<dbReference type="InterPro" id="IPR013094">
    <property type="entry name" value="AB_hydrolase_3"/>
</dbReference>
<feature type="region of interest" description="Disordered" evidence="2">
    <location>
        <begin position="21"/>
        <end position="55"/>
    </location>
</feature>
<dbReference type="InterPro" id="IPR050300">
    <property type="entry name" value="GDXG_lipolytic_enzyme"/>
</dbReference>